<organism evidence="4 5">
    <name type="scientific">Carboxydocella sporoproducens DSM 16521</name>
    <dbReference type="NCBI Taxonomy" id="1121270"/>
    <lineage>
        <taxon>Bacteria</taxon>
        <taxon>Bacillati</taxon>
        <taxon>Bacillota</taxon>
        <taxon>Clostridia</taxon>
        <taxon>Eubacteriales</taxon>
        <taxon>Clostridiales Family XVI. Incertae Sedis</taxon>
        <taxon>Carboxydocella</taxon>
    </lineage>
</organism>
<reference evidence="5" key="1">
    <citation type="submission" date="2017-02" db="EMBL/GenBank/DDBJ databases">
        <authorList>
            <person name="Varghese N."/>
            <person name="Submissions S."/>
        </authorList>
    </citation>
    <scope>NUCLEOTIDE SEQUENCE [LARGE SCALE GENOMIC DNA]</scope>
    <source>
        <strain evidence="5">DSM 16521</strain>
    </source>
</reference>
<name>A0A1T4NHB9_9FIRM</name>
<dbReference type="AlphaFoldDB" id="A0A1T4NHB9"/>
<gene>
    <name evidence="4" type="ORF">SAMN02745885_00899</name>
</gene>
<feature type="domain" description="DUF5667" evidence="3">
    <location>
        <begin position="43"/>
        <end position="152"/>
    </location>
</feature>
<dbReference type="OrthoDB" id="1949817at2"/>
<sequence length="305" mass="34064">MKNSGKLLSIALSTALAVTTPGLTWAAETVSSPPVIQQSAEAGVTPDSWLYPLERFLEQLQLAITFSEQAKAELLATLAQERMAEAKTMQAAGKYDLAVKATADLVTTVQTLENMQTQLPAEVATTISPKIQEVKQQSVDTLNQVLAKAPDEARDNLEDVKDRLELIKEFVSSHKELQQAKQEVKAAEKALNEAINTSNPEAIEKAQENLQETQDKLNEAIEKQAEAKEEMKEKTKKETEKEKKKENDSINNDEDENKLETDTTIETKTEILTETANQKDDKEEKNGENNNDETQKEYNEEESNR</sequence>
<dbReference type="EMBL" id="FUXM01000007">
    <property type="protein sequence ID" value="SJZ78447.1"/>
    <property type="molecule type" value="Genomic_DNA"/>
</dbReference>
<dbReference type="InterPro" id="IPR043725">
    <property type="entry name" value="DUF5667"/>
</dbReference>
<dbReference type="RefSeq" id="WP_107758349.1">
    <property type="nucleotide sequence ID" value="NZ_FUXM01000007.1"/>
</dbReference>
<evidence type="ECO:0000313" key="5">
    <source>
        <dbReference type="Proteomes" id="UP000189933"/>
    </source>
</evidence>
<dbReference type="Proteomes" id="UP000189933">
    <property type="component" value="Unassembled WGS sequence"/>
</dbReference>
<protein>
    <recommendedName>
        <fullName evidence="3">DUF5667 domain-containing protein</fullName>
    </recommendedName>
</protein>
<keyword evidence="2" id="KW-0732">Signal</keyword>
<feature type="chain" id="PRO_5011961837" description="DUF5667 domain-containing protein" evidence="2">
    <location>
        <begin position="27"/>
        <end position="305"/>
    </location>
</feature>
<dbReference type="Pfam" id="PF18915">
    <property type="entry name" value="DUF5667"/>
    <property type="match status" value="1"/>
</dbReference>
<feature type="compositionally biased region" description="Basic and acidic residues" evidence="1">
    <location>
        <begin position="224"/>
        <end position="248"/>
    </location>
</feature>
<feature type="region of interest" description="Disordered" evidence="1">
    <location>
        <begin position="224"/>
        <end position="305"/>
    </location>
</feature>
<evidence type="ECO:0000256" key="2">
    <source>
        <dbReference type="SAM" id="SignalP"/>
    </source>
</evidence>
<feature type="compositionally biased region" description="Basic and acidic residues" evidence="1">
    <location>
        <begin position="258"/>
        <end position="305"/>
    </location>
</feature>
<feature type="signal peptide" evidence="2">
    <location>
        <begin position="1"/>
        <end position="26"/>
    </location>
</feature>
<evidence type="ECO:0000313" key="4">
    <source>
        <dbReference type="EMBL" id="SJZ78447.1"/>
    </source>
</evidence>
<evidence type="ECO:0000256" key="1">
    <source>
        <dbReference type="SAM" id="MobiDB-lite"/>
    </source>
</evidence>
<keyword evidence="5" id="KW-1185">Reference proteome</keyword>
<evidence type="ECO:0000259" key="3">
    <source>
        <dbReference type="Pfam" id="PF18915"/>
    </source>
</evidence>
<accession>A0A1T4NHB9</accession>
<proteinExistence type="predicted"/>